<organism evidence="1 2">
    <name type="scientific">Peronosclerospora sorghi</name>
    <dbReference type="NCBI Taxonomy" id="230839"/>
    <lineage>
        <taxon>Eukaryota</taxon>
        <taxon>Sar</taxon>
        <taxon>Stramenopiles</taxon>
        <taxon>Oomycota</taxon>
        <taxon>Peronosporomycetes</taxon>
        <taxon>Peronosporales</taxon>
        <taxon>Peronosporaceae</taxon>
        <taxon>Peronosclerospora</taxon>
    </lineage>
</organism>
<protein>
    <submittedName>
        <fullName evidence="1">Uncharacterized protein</fullName>
    </submittedName>
</protein>
<dbReference type="EMBL" id="CM047591">
    <property type="protein sequence ID" value="KAI9918800.1"/>
    <property type="molecule type" value="Genomic_DNA"/>
</dbReference>
<sequence>MGVVNETQKANSVVGSPYSSELTQADGRCVTMQGEAMTVPSGHASSTLATAARIYREGGFSRFYRSIVPRGAARNEDVFLKALQNTVQLKRTDSGRTYVVPRPEKTNTTDTSRAKTLQPLVAQESATSGTKSFHNFPKYHKHHAHVIVHKIIGRIHRFWSVEKQATKQPLALSDENEGSSEGMCVGVY</sequence>
<comment type="caution">
    <text evidence="1">The sequence shown here is derived from an EMBL/GenBank/DDBJ whole genome shotgun (WGS) entry which is preliminary data.</text>
</comment>
<name>A0ACC0WL89_9STRA</name>
<evidence type="ECO:0000313" key="2">
    <source>
        <dbReference type="Proteomes" id="UP001163321"/>
    </source>
</evidence>
<accession>A0ACC0WL89</accession>
<reference evidence="1 2" key="1">
    <citation type="journal article" date="2022" name="bioRxiv">
        <title>The genome of the oomycete Peronosclerospora sorghi, a cosmopolitan pathogen of maize and sorghum, is inflated with dispersed pseudogenes.</title>
        <authorList>
            <person name="Fletcher K."/>
            <person name="Martin F."/>
            <person name="Isakeit T."/>
            <person name="Cavanaugh K."/>
            <person name="Magill C."/>
            <person name="Michelmore R."/>
        </authorList>
    </citation>
    <scope>NUCLEOTIDE SEQUENCE [LARGE SCALE GENOMIC DNA]</scope>
    <source>
        <strain evidence="1">P6</strain>
    </source>
</reference>
<proteinExistence type="predicted"/>
<dbReference type="Proteomes" id="UP001163321">
    <property type="component" value="Chromosome 12"/>
</dbReference>
<gene>
    <name evidence="1" type="ORF">PsorP6_011295</name>
</gene>
<evidence type="ECO:0000313" key="1">
    <source>
        <dbReference type="EMBL" id="KAI9918800.1"/>
    </source>
</evidence>
<keyword evidence="2" id="KW-1185">Reference proteome</keyword>